<dbReference type="Gene3D" id="3.30.160.670">
    <property type="match status" value="1"/>
</dbReference>
<name>A0ABU5MZY1_9BACT</name>
<dbReference type="PROSITE" id="PS51257">
    <property type="entry name" value="PROKAR_LIPOPROTEIN"/>
    <property type="match status" value="1"/>
</dbReference>
<evidence type="ECO:0000313" key="1">
    <source>
        <dbReference type="EMBL" id="MDZ8119732.1"/>
    </source>
</evidence>
<protein>
    <recommendedName>
        <fullName evidence="3">DUF4136 domain-containing protein</fullName>
    </recommendedName>
</protein>
<keyword evidence="2" id="KW-1185">Reference proteome</keyword>
<dbReference type="EMBL" id="JARVCO010000012">
    <property type="protein sequence ID" value="MDZ8119732.1"/>
    <property type="molecule type" value="Genomic_DNA"/>
</dbReference>
<dbReference type="RefSeq" id="WP_322609515.1">
    <property type="nucleotide sequence ID" value="NZ_JARVCO010000012.1"/>
</dbReference>
<evidence type="ECO:0008006" key="3">
    <source>
        <dbReference type="Google" id="ProtNLM"/>
    </source>
</evidence>
<gene>
    <name evidence="1" type="ORF">P9H32_13975</name>
</gene>
<sequence length="203" mass="22992">MKRTAFTYALSAASILALSSCKMRTPRQESWQNPAFKEYKLGKTLVLATADSESRCMQYEALFVNQLLAYVDAGSLHASEQVTGKIDKDNLERILKANAVETLIVTSVLDGTSRDELVAIGYEAHPYSNDYWGYYNYGYALSANFASVSSYMEYVLETNVYDVKTKKLVWSGRKSIFDDRSDPDNMKIIINAVVHELKRKNMF</sequence>
<organism evidence="1 2">
    <name type="scientific">Pontiella agarivorans</name>
    <dbReference type="NCBI Taxonomy" id="3038953"/>
    <lineage>
        <taxon>Bacteria</taxon>
        <taxon>Pseudomonadati</taxon>
        <taxon>Kiritimatiellota</taxon>
        <taxon>Kiritimatiellia</taxon>
        <taxon>Kiritimatiellales</taxon>
        <taxon>Pontiellaceae</taxon>
        <taxon>Pontiella</taxon>
    </lineage>
</organism>
<proteinExistence type="predicted"/>
<reference evidence="1 2" key="1">
    <citation type="journal article" date="2024" name="Appl. Environ. Microbiol.">
        <title>Pontiella agarivorans sp. nov., a novel marine anaerobic bacterium capable of degrading macroalgal polysaccharides and fixing nitrogen.</title>
        <authorList>
            <person name="Liu N."/>
            <person name="Kivenson V."/>
            <person name="Peng X."/>
            <person name="Cui Z."/>
            <person name="Lankiewicz T.S."/>
            <person name="Gosselin K.M."/>
            <person name="English C.J."/>
            <person name="Blair E.M."/>
            <person name="O'Malley M.A."/>
            <person name="Valentine D.L."/>
        </authorList>
    </citation>
    <scope>NUCLEOTIDE SEQUENCE [LARGE SCALE GENOMIC DNA]</scope>
    <source>
        <strain evidence="1 2">NLcol2</strain>
    </source>
</reference>
<comment type="caution">
    <text evidence="1">The sequence shown here is derived from an EMBL/GenBank/DDBJ whole genome shotgun (WGS) entry which is preliminary data.</text>
</comment>
<dbReference type="Proteomes" id="UP001290861">
    <property type="component" value="Unassembled WGS sequence"/>
</dbReference>
<evidence type="ECO:0000313" key="2">
    <source>
        <dbReference type="Proteomes" id="UP001290861"/>
    </source>
</evidence>
<accession>A0ABU5MZY1</accession>